<dbReference type="InterPro" id="IPR036866">
    <property type="entry name" value="RibonucZ/Hydroxyglut_hydro"/>
</dbReference>
<dbReference type="Proteomes" id="UP000019140">
    <property type="component" value="Unassembled WGS sequence"/>
</dbReference>
<reference evidence="2 3" key="1">
    <citation type="journal article" date="2014" name="Nature">
        <title>An environmental bacterial taxon with a large and distinct metabolic repertoire.</title>
        <authorList>
            <person name="Wilson M.C."/>
            <person name="Mori T."/>
            <person name="Ruckert C."/>
            <person name="Uria A.R."/>
            <person name="Helf M.J."/>
            <person name="Takada K."/>
            <person name="Gernert C."/>
            <person name="Steffens U.A."/>
            <person name="Heycke N."/>
            <person name="Schmitt S."/>
            <person name="Rinke C."/>
            <person name="Helfrich E.J."/>
            <person name="Brachmann A.O."/>
            <person name="Gurgui C."/>
            <person name="Wakimoto T."/>
            <person name="Kracht M."/>
            <person name="Crusemann M."/>
            <person name="Hentschel U."/>
            <person name="Abe I."/>
            <person name="Matsunaga S."/>
            <person name="Kalinowski J."/>
            <person name="Takeyama H."/>
            <person name="Piel J."/>
        </authorList>
    </citation>
    <scope>NUCLEOTIDE SEQUENCE [LARGE SCALE GENOMIC DNA]</scope>
    <source>
        <strain evidence="3">TSY2</strain>
    </source>
</reference>
<dbReference type="InterPro" id="IPR050114">
    <property type="entry name" value="UPF0173_UPF0282_UlaG_hydrolase"/>
</dbReference>
<gene>
    <name evidence="2" type="ORF">ETSY2_34450</name>
</gene>
<feature type="domain" description="Metallo-beta-lactamase" evidence="1">
    <location>
        <begin position="9"/>
        <end position="177"/>
    </location>
</feature>
<dbReference type="AlphaFoldDB" id="W4LXY3"/>
<keyword evidence="3" id="KW-1185">Reference proteome</keyword>
<dbReference type="EMBL" id="AZHX01001478">
    <property type="protein sequence ID" value="ETX02949.1"/>
    <property type="molecule type" value="Genomic_DNA"/>
</dbReference>
<dbReference type="PANTHER" id="PTHR43546:SF3">
    <property type="entry name" value="UPF0173 METAL-DEPENDENT HYDROLASE MJ1163"/>
    <property type="match status" value="1"/>
</dbReference>
<organism evidence="2 3">
    <name type="scientific">Candidatus Entotheonella gemina</name>
    <dbReference type="NCBI Taxonomy" id="1429439"/>
    <lineage>
        <taxon>Bacteria</taxon>
        <taxon>Pseudomonadati</taxon>
        <taxon>Nitrospinota/Tectimicrobiota group</taxon>
        <taxon>Candidatus Tectimicrobiota</taxon>
        <taxon>Candidatus Entotheonellia</taxon>
        <taxon>Candidatus Entotheonellales</taxon>
        <taxon>Candidatus Entotheonellaceae</taxon>
        <taxon>Candidatus Entotheonella</taxon>
    </lineage>
</organism>
<sequence>MTAKLDWLGCATFRLTLDNLVVFLDAYIDRVPSAASVGMTTEDVDRADWIVIGHSHFDHLYGAERIAKATGATIIGSYETVRIMEAQGVPLSQLMPVAGGERIRLSDTVTVQVFPSQHSCVWSHQKMSSADDVCLGDLGVTYQQCNERLQELWAWFDTLGDEIRAHLDASRQGALGDGGALVYYFDTPEGTLFYQDTSGHWRGILRDLRPDVAIVAAAGRGNIDGEPIQGSLAQFVAREVEMLRPRRVVLSHHDDWMPGFSRALDISPIRSEMGLWAPHTELVEMGYLDGYAIFK</sequence>
<dbReference type="SUPFAM" id="SSF56281">
    <property type="entry name" value="Metallo-hydrolase/oxidoreductase"/>
    <property type="match status" value="1"/>
</dbReference>
<evidence type="ECO:0000259" key="1">
    <source>
        <dbReference type="SMART" id="SM00849"/>
    </source>
</evidence>
<dbReference type="HOGENOM" id="CLU_078562_0_0_7"/>
<name>W4LXY3_9BACT</name>
<dbReference type="PANTHER" id="PTHR43546">
    <property type="entry name" value="UPF0173 METAL-DEPENDENT HYDROLASE MJ1163-RELATED"/>
    <property type="match status" value="1"/>
</dbReference>
<dbReference type="SMART" id="SM00849">
    <property type="entry name" value="Lactamase_B"/>
    <property type="match status" value="1"/>
</dbReference>
<comment type="caution">
    <text evidence="2">The sequence shown here is derived from an EMBL/GenBank/DDBJ whole genome shotgun (WGS) entry which is preliminary data.</text>
</comment>
<dbReference type="InterPro" id="IPR001279">
    <property type="entry name" value="Metallo-B-lactamas"/>
</dbReference>
<evidence type="ECO:0000313" key="3">
    <source>
        <dbReference type="Proteomes" id="UP000019140"/>
    </source>
</evidence>
<accession>W4LXY3</accession>
<evidence type="ECO:0000313" key="2">
    <source>
        <dbReference type="EMBL" id="ETX02949.1"/>
    </source>
</evidence>
<dbReference type="Pfam" id="PF12706">
    <property type="entry name" value="Lactamase_B_2"/>
    <property type="match status" value="1"/>
</dbReference>
<protein>
    <recommendedName>
        <fullName evidence="1">Metallo-beta-lactamase domain-containing protein</fullName>
    </recommendedName>
</protein>
<dbReference type="Gene3D" id="3.60.15.10">
    <property type="entry name" value="Ribonuclease Z/Hydroxyacylglutathione hydrolase-like"/>
    <property type="match status" value="1"/>
</dbReference>
<proteinExistence type="predicted"/>